<keyword evidence="3" id="KW-1185">Reference proteome</keyword>
<feature type="region of interest" description="Disordered" evidence="1">
    <location>
        <begin position="1"/>
        <end position="21"/>
    </location>
</feature>
<proteinExistence type="predicted"/>
<organism evidence="2 3">
    <name type="scientific">Bimuria novae-zelandiae CBS 107.79</name>
    <dbReference type="NCBI Taxonomy" id="1447943"/>
    <lineage>
        <taxon>Eukaryota</taxon>
        <taxon>Fungi</taxon>
        <taxon>Dikarya</taxon>
        <taxon>Ascomycota</taxon>
        <taxon>Pezizomycotina</taxon>
        <taxon>Dothideomycetes</taxon>
        <taxon>Pleosporomycetidae</taxon>
        <taxon>Pleosporales</taxon>
        <taxon>Massarineae</taxon>
        <taxon>Didymosphaeriaceae</taxon>
        <taxon>Bimuria</taxon>
    </lineage>
</organism>
<evidence type="ECO:0000256" key="1">
    <source>
        <dbReference type="SAM" id="MobiDB-lite"/>
    </source>
</evidence>
<dbReference type="Proteomes" id="UP000800036">
    <property type="component" value="Unassembled WGS sequence"/>
</dbReference>
<evidence type="ECO:0000313" key="2">
    <source>
        <dbReference type="EMBL" id="KAF1977102.1"/>
    </source>
</evidence>
<reference evidence="2" key="1">
    <citation type="journal article" date="2020" name="Stud. Mycol.">
        <title>101 Dothideomycetes genomes: a test case for predicting lifestyles and emergence of pathogens.</title>
        <authorList>
            <person name="Haridas S."/>
            <person name="Albert R."/>
            <person name="Binder M."/>
            <person name="Bloem J."/>
            <person name="Labutti K."/>
            <person name="Salamov A."/>
            <person name="Andreopoulos B."/>
            <person name="Baker S."/>
            <person name="Barry K."/>
            <person name="Bills G."/>
            <person name="Bluhm B."/>
            <person name="Cannon C."/>
            <person name="Castanera R."/>
            <person name="Culley D."/>
            <person name="Daum C."/>
            <person name="Ezra D."/>
            <person name="Gonzalez J."/>
            <person name="Henrissat B."/>
            <person name="Kuo A."/>
            <person name="Liang C."/>
            <person name="Lipzen A."/>
            <person name="Lutzoni F."/>
            <person name="Magnuson J."/>
            <person name="Mondo S."/>
            <person name="Nolan M."/>
            <person name="Ohm R."/>
            <person name="Pangilinan J."/>
            <person name="Park H.-J."/>
            <person name="Ramirez L."/>
            <person name="Alfaro M."/>
            <person name="Sun H."/>
            <person name="Tritt A."/>
            <person name="Yoshinaga Y."/>
            <person name="Zwiers L.-H."/>
            <person name="Turgeon B."/>
            <person name="Goodwin S."/>
            <person name="Spatafora J."/>
            <person name="Crous P."/>
            <person name="Grigoriev I."/>
        </authorList>
    </citation>
    <scope>NUCLEOTIDE SEQUENCE</scope>
    <source>
        <strain evidence="2">CBS 107.79</strain>
    </source>
</reference>
<sequence length="149" mass="16527">METRPRARSKEVQTADPTRRDGLRYLGSAEKSNMNAATWCEKPQPVSRQKSPLAVAQIILSIYMVRIAASHDHVSSPGGFPALRSPPPVIHPRPFPEYSAAASVEANQRILLTAVKQAVSSLSRGGCLCFMRIVESVDRHFWMMQTLEP</sequence>
<protein>
    <submittedName>
        <fullName evidence="2">Uncharacterized protein</fullName>
    </submittedName>
</protein>
<accession>A0A6A5VN03</accession>
<dbReference type="EMBL" id="ML976664">
    <property type="protein sequence ID" value="KAF1977102.1"/>
    <property type="molecule type" value="Genomic_DNA"/>
</dbReference>
<name>A0A6A5VN03_9PLEO</name>
<evidence type="ECO:0000313" key="3">
    <source>
        <dbReference type="Proteomes" id="UP000800036"/>
    </source>
</evidence>
<dbReference type="AlphaFoldDB" id="A0A6A5VN03"/>
<gene>
    <name evidence="2" type="ORF">BU23DRAFT_565250</name>
</gene>